<dbReference type="Proteomes" id="UP001152320">
    <property type="component" value="Chromosome 13"/>
</dbReference>
<evidence type="ECO:0000313" key="2">
    <source>
        <dbReference type="EMBL" id="KAJ8031143.1"/>
    </source>
</evidence>
<dbReference type="GO" id="GO:0035189">
    <property type="term" value="C:Rb-E2F complex"/>
    <property type="evidence" value="ECO:0007669"/>
    <property type="project" value="TreeGrafter"/>
</dbReference>
<dbReference type="Pfam" id="PF01858">
    <property type="entry name" value="RB_A"/>
    <property type="match status" value="1"/>
</dbReference>
<name>A0A9Q1BQD4_HOLLE</name>
<dbReference type="SUPFAM" id="SSF47954">
    <property type="entry name" value="Cyclin-like"/>
    <property type="match status" value="1"/>
</dbReference>
<proteinExistence type="predicted"/>
<dbReference type="GO" id="GO:0006357">
    <property type="term" value="P:regulation of transcription by RNA polymerase II"/>
    <property type="evidence" value="ECO:0007669"/>
    <property type="project" value="InterPro"/>
</dbReference>
<dbReference type="EMBL" id="JAIZAY010000013">
    <property type="protein sequence ID" value="KAJ8031143.1"/>
    <property type="molecule type" value="Genomic_DNA"/>
</dbReference>
<dbReference type="GO" id="GO:0000785">
    <property type="term" value="C:chromatin"/>
    <property type="evidence" value="ECO:0007669"/>
    <property type="project" value="TreeGrafter"/>
</dbReference>
<sequence length="528" mass="60003">MSGASLEECALRLGLPDVVKRKANKVLEEWAQSKDFQNDALWIACAIYTAVIECSMKSFLDCMDFIEKRYEYSKALKDRFIGTKKKYGITLDMYLTFQRLMDEIFQAIEKRQMPLSVKDAVVKAFSCLQQYRRRVCWCLFLVAKETIRKNAEEMNPVQLLLCCIHYIMKQVPHFMLKEHFRTAKSADVANGFAHSSMLSEINVACHSGRINDINMGNLLDKLLAVQANMFEPFLKKIPQDKLNQGADGLPELDYLEGKYKAIYEKVADIDEMTFLENDPVLMPVGEPHPCATSPDTTMGDVCQPVTHTPARTLNTILANATDKPSSSLLAFLKEYGVEASVINKRVESLKEVFVTAYSPACGKNQKTIAETRYRLGEKPRKAYSSSSKKFLSGDVFHKCLLACCLEIVKVTKESCASPGQASPIYNGPLSFPWILSIFKLHAYDFCKVIETFIREEPLLCKEAVEYLIKAEELILKREAWKEGSPLFDALKEKGILRDSNNVCIHVFLFLFCDYRFSTLYIEAKTFSN</sequence>
<dbReference type="InterPro" id="IPR036915">
    <property type="entry name" value="Cyclin-like_sf"/>
</dbReference>
<dbReference type="AlphaFoldDB" id="A0A9Q1BQD4"/>
<dbReference type="GO" id="GO:0031175">
    <property type="term" value="P:neuron projection development"/>
    <property type="evidence" value="ECO:0007669"/>
    <property type="project" value="TreeGrafter"/>
</dbReference>
<evidence type="ECO:0000259" key="1">
    <source>
        <dbReference type="SMART" id="SM01368"/>
    </source>
</evidence>
<keyword evidence="3" id="KW-1185">Reference proteome</keyword>
<dbReference type="GO" id="GO:0000977">
    <property type="term" value="F:RNA polymerase II transcription regulatory region sequence-specific DNA binding"/>
    <property type="evidence" value="ECO:0007669"/>
    <property type="project" value="TreeGrafter"/>
</dbReference>
<dbReference type="PANTHER" id="PTHR13742">
    <property type="entry name" value="RETINOBLASTOMA-ASSOCIATED PROTEIN RB -RELATED"/>
    <property type="match status" value="1"/>
</dbReference>
<accession>A0A9Q1BQD4</accession>
<gene>
    <name evidence="2" type="ORF">HOLleu_27781</name>
</gene>
<evidence type="ECO:0000313" key="3">
    <source>
        <dbReference type="Proteomes" id="UP001152320"/>
    </source>
</evidence>
<comment type="caution">
    <text evidence="2">The sequence shown here is derived from an EMBL/GenBank/DDBJ whole genome shotgun (WGS) entry which is preliminary data.</text>
</comment>
<dbReference type="GO" id="GO:0048667">
    <property type="term" value="P:cell morphogenesis involved in neuron differentiation"/>
    <property type="evidence" value="ECO:0007669"/>
    <property type="project" value="TreeGrafter"/>
</dbReference>
<dbReference type="Pfam" id="PF11934">
    <property type="entry name" value="DUF3452"/>
    <property type="match status" value="1"/>
</dbReference>
<dbReference type="Gene3D" id="1.10.472.10">
    <property type="entry name" value="Cyclin-like"/>
    <property type="match status" value="1"/>
</dbReference>
<dbReference type="OrthoDB" id="844594at2759"/>
<dbReference type="Gene3D" id="1.10.472.140">
    <property type="match status" value="1"/>
</dbReference>
<feature type="domain" description="Retinoblastoma-associated protein A-box" evidence="1">
    <location>
        <begin position="308"/>
        <end position="490"/>
    </location>
</feature>
<dbReference type="PANTHER" id="PTHR13742:SF36">
    <property type="entry name" value="RETINOBLASTOMA-ASSOCIATED PROTEIN"/>
    <property type="match status" value="1"/>
</dbReference>
<protein>
    <submittedName>
        <fullName evidence="2">Retinoblastoma-associated protein</fullName>
    </submittedName>
</protein>
<dbReference type="InterPro" id="IPR028309">
    <property type="entry name" value="RB_fam"/>
</dbReference>
<dbReference type="InterPro" id="IPR002720">
    <property type="entry name" value="RB_A"/>
</dbReference>
<reference evidence="2" key="1">
    <citation type="submission" date="2021-10" db="EMBL/GenBank/DDBJ databases">
        <title>Tropical sea cucumber genome reveals ecological adaptation and Cuvierian tubules defense mechanism.</title>
        <authorList>
            <person name="Chen T."/>
        </authorList>
    </citation>
    <scope>NUCLEOTIDE SEQUENCE</scope>
    <source>
        <strain evidence="2">Nanhai2018</strain>
        <tissue evidence="2">Muscle</tissue>
    </source>
</reference>
<dbReference type="InterPro" id="IPR024599">
    <property type="entry name" value="RB_N"/>
</dbReference>
<dbReference type="SMART" id="SM01368">
    <property type="entry name" value="RB_A"/>
    <property type="match status" value="1"/>
</dbReference>
<dbReference type="GO" id="GO:2000134">
    <property type="term" value="P:negative regulation of G1/S transition of mitotic cell cycle"/>
    <property type="evidence" value="ECO:0007669"/>
    <property type="project" value="TreeGrafter"/>
</dbReference>
<organism evidence="2 3">
    <name type="scientific">Holothuria leucospilota</name>
    <name type="common">Black long sea cucumber</name>
    <name type="synonym">Mertensiothuria leucospilota</name>
    <dbReference type="NCBI Taxonomy" id="206669"/>
    <lineage>
        <taxon>Eukaryota</taxon>
        <taxon>Metazoa</taxon>
        <taxon>Echinodermata</taxon>
        <taxon>Eleutherozoa</taxon>
        <taxon>Echinozoa</taxon>
        <taxon>Holothuroidea</taxon>
        <taxon>Aspidochirotacea</taxon>
        <taxon>Aspidochirotida</taxon>
        <taxon>Holothuriidae</taxon>
        <taxon>Holothuria</taxon>
    </lineage>
</organism>